<proteinExistence type="predicted"/>
<gene>
    <name evidence="1" type="ordered locus">Dtox_0476</name>
</gene>
<accession>C8W552</accession>
<dbReference type="KEGG" id="dae:Dtox_0476"/>
<protein>
    <submittedName>
        <fullName evidence="1">Uncharacterized protein</fullName>
    </submittedName>
</protein>
<dbReference type="EMBL" id="CP001720">
    <property type="protein sequence ID" value="ACV61404.1"/>
    <property type="molecule type" value="Genomic_DNA"/>
</dbReference>
<keyword evidence="2" id="KW-1185">Reference proteome</keyword>
<evidence type="ECO:0000313" key="2">
    <source>
        <dbReference type="Proteomes" id="UP000002217"/>
    </source>
</evidence>
<evidence type="ECO:0000313" key="1">
    <source>
        <dbReference type="EMBL" id="ACV61404.1"/>
    </source>
</evidence>
<dbReference type="Proteomes" id="UP000002217">
    <property type="component" value="Chromosome"/>
</dbReference>
<sequence length="41" mass="4803">MDINSGVKDTIFKYVQEQGEDGILRQKNRYCLGIITRWADK</sequence>
<dbReference type="AlphaFoldDB" id="C8W552"/>
<name>C8W552_DESAS</name>
<organism evidence="1 2">
    <name type="scientific">Desulfofarcimen acetoxidans (strain ATCC 49208 / DSM 771 / KCTC 5769 / VKM B-1644 / 5575)</name>
    <name type="common">Desulfotomaculum acetoxidans</name>
    <dbReference type="NCBI Taxonomy" id="485916"/>
    <lineage>
        <taxon>Bacteria</taxon>
        <taxon>Bacillati</taxon>
        <taxon>Bacillota</taxon>
        <taxon>Clostridia</taxon>
        <taxon>Eubacteriales</taxon>
        <taxon>Peptococcaceae</taxon>
        <taxon>Desulfofarcimen</taxon>
    </lineage>
</organism>
<dbReference type="STRING" id="485916.Dtox_0476"/>
<reference evidence="1 2" key="1">
    <citation type="journal article" date="2009" name="Stand. Genomic Sci.">
        <title>Complete genome sequence of Desulfotomaculum acetoxidans type strain (5575).</title>
        <authorList>
            <person name="Spring S."/>
            <person name="Lapidus A."/>
            <person name="Schroder M."/>
            <person name="Gleim D."/>
            <person name="Sims D."/>
            <person name="Meincke L."/>
            <person name="Glavina Del Rio T."/>
            <person name="Tice H."/>
            <person name="Copeland A."/>
            <person name="Cheng J.F."/>
            <person name="Lucas S."/>
            <person name="Chen F."/>
            <person name="Nolan M."/>
            <person name="Bruce D."/>
            <person name="Goodwin L."/>
            <person name="Pitluck S."/>
            <person name="Ivanova N."/>
            <person name="Mavromatis K."/>
            <person name="Mikhailova N."/>
            <person name="Pati A."/>
            <person name="Chen A."/>
            <person name="Palaniappan K."/>
            <person name="Land M."/>
            <person name="Hauser L."/>
            <person name="Chang Y.J."/>
            <person name="Jeffries C.D."/>
            <person name="Chain P."/>
            <person name="Saunders E."/>
            <person name="Brettin T."/>
            <person name="Detter J.C."/>
            <person name="Goker M."/>
            <person name="Bristow J."/>
            <person name="Eisen J.A."/>
            <person name="Markowitz V."/>
            <person name="Hugenholtz P."/>
            <person name="Kyrpides N.C."/>
            <person name="Klenk H.P."/>
            <person name="Han C."/>
        </authorList>
    </citation>
    <scope>NUCLEOTIDE SEQUENCE [LARGE SCALE GENOMIC DNA]</scope>
    <source>
        <strain evidence="2">ATCC 49208 / DSM 771 / VKM B-1644</strain>
    </source>
</reference>
<dbReference type="HOGENOM" id="CLU_3268970_0_0_9"/>